<reference evidence="7" key="1">
    <citation type="submission" date="2022-08" db="EMBL/GenBank/DDBJ databases">
        <title>Complete genome sequence of Mycoplasma molare type strain H 542.</title>
        <authorList>
            <person name="Spergser J."/>
        </authorList>
    </citation>
    <scope>NUCLEOTIDE SEQUENCE</scope>
    <source>
        <strain evidence="7">H 542</strain>
    </source>
</reference>
<dbReference type="HAMAP" id="MF_01080">
    <property type="entry name" value="TruB_bact"/>
    <property type="match status" value="1"/>
</dbReference>
<protein>
    <recommendedName>
        <fullName evidence="5">tRNA pseudouridine synthase B</fullName>
        <ecNumber evidence="5">5.4.99.25</ecNumber>
    </recommendedName>
    <alternativeName>
        <fullName evidence="5">tRNA pseudouridine(55) synthase</fullName>
        <shortName evidence="5">Psi55 synthase</shortName>
    </alternativeName>
    <alternativeName>
        <fullName evidence="5">tRNA pseudouridylate synthase</fullName>
    </alternativeName>
    <alternativeName>
        <fullName evidence="5">tRNA-uridine isomerase</fullName>
    </alternativeName>
</protein>
<evidence type="ECO:0000256" key="3">
    <source>
        <dbReference type="ARBA" id="ARBA00022694"/>
    </source>
</evidence>
<keyword evidence="3 5" id="KW-0819">tRNA processing</keyword>
<dbReference type="RefSeq" id="WP_027123111.1">
    <property type="nucleotide sequence ID" value="NZ_CP103423.1"/>
</dbReference>
<evidence type="ECO:0000256" key="2">
    <source>
        <dbReference type="ARBA" id="ARBA00005642"/>
    </source>
</evidence>
<dbReference type="PANTHER" id="PTHR13767:SF2">
    <property type="entry name" value="PSEUDOURIDYLATE SYNTHASE TRUB1"/>
    <property type="match status" value="1"/>
</dbReference>
<dbReference type="GO" id="GO:0160148">
    <property type="term" value="F:tRNA pseudouridine(55) synthase activity"/>
    <property type="evidence" value="ECO:0007669"/>
    <property type="project" value="UniProtKB-EC"/>
</dbReference>
<evidence type="ECO:0000313" key="7">
    <source>
        <dbReference type="EMBL" id="UWD34087.1"/>
    </source>
</evidence>
<proteinExistence type="inferred from homology"/>
<dbReference type="InterPro" id="IPR020103">
    <property type="entry name" value="PsdUridine_synth_cat_dom_sf"/>
</dbReference>
<evidence type="ECO:0000256" key="5">
    <source>
        <dbReference type="HAMAP-Rule" id="MF_01080"/>
    </source>
</evidence>
<accession>A0ABY5TTU3</accession>
<organism evidence="7 8">
    <name type="scientific">Mesomycoplasma molare</name>
    <dbReference type="NCBI Taxonomy" id="171288"/>
    <lineage>
        <taxon>Bacteria</taxon>
        <taxon>Bacillati</taxon>
        <taxon>Mycoplasmatota</taxon>
        <taxon>Mycoplasmoidales</taxon>
        <taxon>Metamycoplasmataceae</taxon>
        <taxon>Mesomycoplasma</taxon>
    </lineage>
</organism>
<dbReference type="EC" id="5.4.99.25" evidence="5"/>
<evidence type="ECO:0000256" key="4">
    <source>
        <dbReference type="ARBA" id="ARBA00023235"/>
    </source>
</evidence>
<evidence type="ECO:0000313" key="8">
    <source>
        <dbReference type="Proteomes" id="UP001058364"/>
    </source>
</evidence>
<evidence type="ECO:0000256" key="1">
    <source>
        <dbReference type="ARBA" id="ARBA00000385"/>
    </source>
</evidence>
<dbReference type="PANTHER" id="PTHR13767">
    <property type="entry name" value="TRNA-PSEUDOURIDINE SYNTHASE"/>
    <property type="match status" value="1"/>
</dbReference>
<dbReference type="NCBIfam" id="TIGR00431">
    <property type="entry name" value="TruB"/>
    <property type="match status" value="1"/>
</dbReference>
<comment type="catalytic activity">
    <reaction evidence="1 5">
        <text>uridine(55) in tRNA = pseudouridine(55) in tRNA</text>
        <dbReference type="Rhea" id="RHEA:42532"/>
        <dbReference type="Rhea" id="RHEA-COMP:10101"/>
        <dbReference type="Rhea" id="RHEA-COMP:10102"/>
        <dbReference type="ChEBI" id="CHEBI:65314"/>
        <dbReference type="ChEBI" id="CHEBI:65315"/>
        <dbReference type="EC" id="5.4.99.25"/>
    </reaction>
</comment>
<dbReference type="InterPro" id="IPR014780">
    <property type="entry name" value="tRNA_psdUridine_synth_TruB"/>
</dbReference>
<comment type="similarity">
    <text evidence="2 5">Belongs to the pseudouridine synthase TruB family. Type 1 subfamily.</text>
</comment>
<dbReference type="Pfam" id="PF01509">
    <property type="entry name" value="TruB_N"/>
    <property type="match status" value="1"/>
</dbReference>
<dbReference type="EMBL" id="CP103423">
    <property type="protein sequence ID" value="UWD34087.1"/>
    <property type="molecule type" value="Genomic_DNA"/>
</dbReference>
<gene>
    <name evidence="5 7" type="primary">truB</name>
    <name evidence="7" type="ORF">NX772_03200</name>
</gene>
<dbReference type="InterPro" id="IPR002501">
    <property type="entry name" value="PsdUridine_synth_N"/>
</dbReference>
<sequence length="288" mass="33210">MIKLIYKEKGVSSFQKIKKFAKENKIKKIGHTGTLDPMASGLLLIATDEDTKLINYLDKEYKTYITKLKFHFSSDTLDIEGKIEQKKVNKKIILQEIINIIPKFIGKIEQMPPIFSAKKINGKKAYELARQNKEVKLKSSIVEIKNIKILNFDFEKQELELETEVSRGTYIRSLIRDIANALGTEAIMIELERIKLNSLSIADLTKEVINPLELLDKNIPKFILTEKELKKLWNGLEIDVKNDKIEEIMLIFNDKIVGFGKIVEQKMKSIKLFGNVIEKELKEKNGEI</sequence>
<keyword evidence="8" id="KW-1185">Reference proteome</keyword>
<comment type="function">
    <text evidence="5">Responsible for synthesis of pseudouridine from uracil-55 in the psi GC loop of transfer RNAs.</text>
</comment>
<dbReference type="Gene3D" id="3.30.2350.10">
    <property type="entry name" value="Pseudouridine synthase"/>
    <property type="match status" value="1"/>
</dbReference>
<keyword evidence="4 5" id="KW-0413">Isomerase</keyword>
<evidence type="ECO:0000259" key="6">
    <source>
        <dbReference type="Pfam" id="PF01509"/>
    </source>
</evidence>
<dbReference type="SUPFAM" id="SSF55120">
    <property type="entry name" value="Pseudouridine synthase"/>
    <property type="match status" value="1"/>
</dbReference>
<feature type="domain" description="Pseudouridine synthase II N-terminal" evidence="6">
    <location>
        <begin position="25"/>
        <end position="171"/>
    </location>
</feature>
<feature type="active site" description="Nucleophile" evidence="5">
    <location>
        <position position="36"/>
    </location>
</feature>
<dbReference type="Proteomes" id="UP001058364">
    <property type="component" value="Chromosome"/>
</dbReference>
<name>A0ABY5TTU3_9BACT</name>